<evidence type="ECO:0000259" key="4">
    <source>
        <dbReference type="PROSITE" id="PS50995"/>
    </source>
</evidence>
<accession>A0A4R3Z7S0</accession>
<dbReference type="AlphaFoldDB" id="A0A4R3Z7S0"/>
<protein>
    <submittedName>
        <fullName evidence="5">MarR family transcriptional regulator for hemolysin</fullName>
    </submittedName>
</protein>
<dbReference type="Proteomes" id="UP000295515">
    <property type="component" value="Unassembled WGS sequence"/>
</dbReference>
<dbReference type="GO" id="GO:0003677">
    <property type="term" value="F:DNA binding"/>
    <property type="evidence" value="ECO:0007669"/>
    <property type="project" value="UniProtKB-KW"/>
</dbReference>
<dbReference type="PANTHER" id="PTHR42756">
    <property type="entry name" value="TRANSCRIPTIONAL REGULATOR, MARR"/>
    <property type="match status" value="1"/>
</dbReference>
<dbReference type="GeneID" id="98914392"/>
<keyword evidence="2" id="KW-0238">DNA-binding</keyword>
<evidence type="ECO:0000256" key="3">
    <source>
        <dbReference type="ARBA" id="ARBA00023163"/>
    </source>
</evidence>
<dbReference type="InterPro" id="IPR000835">
    <property type="entry name" value="HTH_MarR-typ"/>
</dbReference>
<keyword evidence="1" id="KW-0805">Transcription regulation</keyword>
<dbReference type="Gene3D" id="1.10.10.10">
    <property type="entry name" value="Winged helix-like DNA-binding domain superfamily/Winged helix DNA-binding domain"/>
    <property type="match status" value="1"/>
</dbReference>
<organism evidence="5 6">
    <name type="scientific">Longibaculum muris</name>
    <dbReference type="NCBI Taxonomy" id="1796628"/>
    <lineage>
        <taxon>Bacteria</taxon>
        <taxon>Bacillati</taxon>
        <taxon>Bacillota</taxon>
        <taxon>Erysipelotrichia</taxon>
        <taxon>Erysipelotrichales</taxon>
        <taxon>Coprobacillaceae</taxon>
        <taxon>Longibaculum</taxon>
    </lineage>
</organism>
<evidence type="ECO:0000256" key="2">
    <source>
        <dbReference type="ARBA" id="ARBA00023125"/>
    </source>
</evidence>
<dbReference type="PROSITE" id="PS50995">
    <property type="entry name" value="HTH_MARR_2"/>
    <property type="match status" value="1"/>
</dbReference>
<dbReference type="InterPro" id="IPR036388">
    <property type="entry name" value="WH-like_DNA-bd_sf"/>
</dbReference>
<dbReference type="PANTHER" id="PTHR42756:SF1">
    <property type="entry name" value="TRANSCRIPTIONAL REPRESSOR OF EMRAB OPERON"/>
    <property type="match status" value="1"/>
</dbReference>
<dbReference type="Pfam" id="PF12802">
    <property type="entry name" value="MarR_2"/>
    <property type="match status" value="1"/>
</dbReference>
<gene>
    <name evidence="5" type="ORF">EDD60_102153</name>
</gene>
<keyword evidence="3" id="KW-0804">Transcription</keyword>
<evidence type="ECO:0000313" key="6">
    <source>
        <dbReference type="Proteomes" id="UP000295515"/>
    </source>
</evidence>
<keyword evidence="6" id="KW-1185">Reference proteome</keyword>
<dbReference type="RefSeq" id="WP_066446439.1">
    <property type="nucleotide sequence ID" value="NZ_JANKBF010000003.1"/>
</dbReference>
<dbReference type="SUPFAM" id="SSF46785">
    <property type="entry name" value="Winged helix' DNA-binding domain"/>
    <property type="match status" value="1"/>
</dbReference>
<name>A0A4R3Z7S0_9FIRM</name>
<feature type="domain" description="HTH marR-type" evidence="4">
    <location>
        <begin position="1"/>
        <end position="134"/>
    </location>
</feature>
<dbReference type="SMART" id="SM00347">
    <property type="entry name" value="HTH_MARR"/>
    <property type="match status" value="1"/>
</dbReference>
<sequence>MTELLKMINSMKKLYDHLCLEVCNKYQLTKVELDILLFLHNNPSYDSAKDIVEKRGIIKSHASLGIEKLVKKNCLEVSQDERDKRRYHLHLTARTVPMIKDGLVAQKKFHEILYHDFNEEERMMVKTLFKRMYINIINEEEKK</sequence>
<proteinExistence type="predicted"/>
<dbReference type="EMBL" id="SMCQ01000002">
    <property type="protein sequence ID" value="TCW02188.1"/>
    <property type="molecule type" value="Genomic_DNA"/>
</dbReference>
<evidence type="ECO:0000256" key="1">
    <source>
        <dbReference type="ARBA" id="ARBA00023015"/>
    </source>
</evidence>
<dbReference type="InterPro" id="IPR036390">
    <property type="entry name" value="WH_DNA-bd_sf"/>
</dbReference>
<evidence type="ECO:0000313" key="5">
    <source>
        <dbReference type="EMBL" id="TCW02188.1"/>
    </source>
</evidence>
<reference evidence="5 6" key="1">
    <citation type="submission" date="2019-03" db="EMBL/GenBank/DDBJ databases">
        <title>Genomic Encyclopedia of Type Strains, Phase IV (KMG-IV): sequencing the most valuable type-strain genomes for metagenomic binning, comparative biology and taxonomic classification.</title>
        <authorList>
            <person name="Goeker M."/>
        </authorList>
    </citation>
    <scope>NUCLEOTIDE SEQUENCE [LARGE SCALE GENOMIC DNA]</scope>
    <source>
        <strain evidence="5 6">DSM 29487</strain>
    </source>
</reference>
<comment type="caution">
    <text evidence="5">The sequence shown here is derived from an EMBL/GenBank/DDBJ whole genome shotgun (WGS) entry which is preliminary data.</text>
</comment>
<dbReference type="GO" id="GO:0003700">
    <property type="term" value="F:DNA-binding transcription factor activity"/>
    <property type="evidence" value="ECO:0007669"/>
    <property type="project" value="InterPro"/>
</dbReference>